<dbReference type="Proteomes" id="UP001497644">
    <property type="component" value="Chromosome 7"/>
</dbReference>
<dbReference type="GO" id="GO:0008017">
    <property type="term" value="F:microtubule binding"/>
    <property type="evidence" value="ECO:0007669"/>
    <property type="project" value="InterPro"/>
</dbReference>
<dbReference type="SMART" id="SM00129">
    <property type="entry name" value="KISc"/>
    <property type="match status" value="1"/>
</dbReference>
<feature type="compositionally biased region" description="Basic and acidic residues" evidence="4">
    <location>
        <begin position="1633"/>
        <end position="1642"/>
    </location>
</feature>
<dbReference type="PANTHER" id="PTHR47117">
    <property type="entry name" value="STAR-RELATED LIPID TRANSFER PROTEIN 9"/>
    <property type="match status" value="1"/>
</dbReference>
<dbReference type="GO" id="GO:0005524">
    <property type="term" value="F:ATP binding"/>
    <property type="evidence" value="ECO:0007669"/>
    <property type="project" value="UniProtKB-UniRule"/>
</dbReference>
<dbReference type="PROSITE" id="PS50067">
    <property type="entry name" value="KINESIN_MOTOR_2"/>
    <property type="match status" value="1"/>
</dbReference>
<feature type="compositionally biased region" description="Basic and acidic residues" evidence="4">
    <location>
        <begin position="667"/>
        <end position="695"/>
    </location>
</feature>
<feature type="compositionally biased region" description="Polar residues" evidence="4">
    <location>
        <begin position="416"/>
        <end position="425"/>
    </location>
</feature>
<dbReference type="EMBL" id="OZ034830">
    <property type="protein sequence ID" value="CAL1686680.1"/>
    <property type="molecule type" value="Genomic_DNA"/>
</dbReference>
<name>A0AAV2P4X7_9HYME</name>
<comment type="similarity">
    <text evidence="3">Belongs to the TRAFAC class myosin-kinesin ATPase superfamily. Kinesin family.</text>
</comment>
<feature type="region of interest" description="Disordered" evidence="4">
    <location>
        <begin position="1617"/>
        <end position="1642"/>
    </location>
</feature>
<evidence type="ECO:0000259" key="5">
    <source>
        <dbReference type="PROSITE" id="PS50067"/>
    </source>
</evidence>
<feature type="binding site" evidence="3">
    <location>
        <begin position="102"/>
        <end position="109"/>
    </location>
    <ligand>
        <name>ATP</name>
        <dbReference type="ChEBI" id="CHEBI:30616"/>
    </ligand>
</feature>
<feature type="compositionally biased region" description="Basic residues" evidence="4">
    <location>
        <begin position="1620"/>
        <end position="1632"/>
    </location>
</feature>
<dbReference type="SUPFAM" id="SSF52540">
    <property type="entry name" value="P-loop containing nucleoside triphosphate hydrolases"/>
    <property type="match status" value="1"/>
</dbReference>
<organism evidence="6 7">
    <name type="scientific">Lasius platythorax</name>
    <dbReference type="NCBI Taxonomy" id="488582"/>
    <lineage>
        <taxon>Eukaryota</taxon>
        <taxon>Metazoa</taxon>
        <taxon>Ecdysozoa</taxon>
        <taxon>Arthropoda</taxon>
        <taxon>Hexapoda</taxon>
        <taxon>Insecta</taxon>
        <taxon>Pterygota</taxon>
        <taxon>Neoptera</taxon>
        <taxon>Endopterygota</taxon>
        <taxon>Hymenoptera</taxon>
        <taxon>Apocrita</taxon>
        <taxon>Aculeata</taxon>
        <taxon>Formicoidea</taxon>
        <taxon>Formicidae</taxon>
        <taxon>Formicinae</taxon>
        <taxon>Lasius</taxon>
        <taxon>Lasius</taxon>
    </lineage>
</organism>
<protein>
    <recommendedName>
        <fullName evidence="5">Kinesin motor domain-containing protein</fullName>
    </recommendedName>
</protein>
<evidence type="ECO:0000256" key="1">
    <source>
        <dbReference type="ARBA" id="ARBA00022741"/>
    </source>
</evidence>
<evidence type="ECO:0000313" key="6">
    <source>
        <dbReference type="EMBL" id="CAL1686680.1"/>
    </source>
</evidence>
<feature type="domain" description="Kinesin motor" evidence="5">
    <location>
        <begin position="3"/>
        <end position="369"/>
    </location>
</feature>
<feature type="compositionally biased region" description="Polar residues" evidence="4">
    <location>
        <begin position="1007"/>
        <end position="1028"/>
    </location>
</feature>
<keyword evidence="3" id="KW-0505">Motor protein</keyword>
<evidence type="ECO:0000313" key="7">
    <source>
        <dbReference type="Proteomes" id="UP001497644"/>
    </source>
</evidence>
<feature type="region of interest" description="Disordered" evidence="4">
    <location>
        <begin position="228"/>
        <end position="261"/>
    </location>
</feature>
<dbReference type="InterPro" id="IPR019821">
    <property type="entry name" value="Kinesin_motor_CS"/>
</dbReference>
<keyword evidence="7" id="KW-1185">Reference proteome</keyword>
<feature type="region of interest" description="Disordered" evidence="4">
    <location>
        <begin position="602"/>
        <end position="645"/>
    </location>
</feature>
<keyword evidence="2 3" id="KW-0067">ATP-binding</keyword>
<dbReference type="Pfam" id="PF00225">
    <property type="entry name" value="Kinesin"/>
    <property type="match status" value="1"/>
</dbReference>
<dbReference type="Gene3D" id="3.40.850.10">
    <property type="entry name" value="Kinesin motor domain"/>
    <property type="match status" value="1"/>
</dbReference>
<feature type="region of interest" description="Disordered" evidence="4">
    <location>
        <begin position="820"/>
        <end position="855"/>
    </location>
</feature>
<dbReference type="GO" id="GO:0003777">
    <property type="term" value="F:microtubule motor activity"/>
    <property type="evidence" value="ECO:0007669"/>
    <property type="project" value="InterPro"/>
</dbReference>
<dbReference type="PROSITE" id="PS00411">
    <property type="entry name" value="KINESIN_MOTOR_1"/>
    <property type="match status" value="1"/>
</dbReference>
<dbReference type="InterPro" id="IPR027417">
    <property type="entry name" value="P-loop_NTPase"/>
</dbReference>
<feature type="region of interest" description="Disordered" evidence="4">
    <location>
        <begin position="987"/>
        <end position="1047"/>
    </location>
</feature>
<feature type="region of interest" description="Disordered" evidence="4">
    <location>
        <begin position="667"/>
        <end position="767"/>
    </location>
</feature>
<dbReference type="GO" id="GO:0007018">
    <property type="term" value="P:microtubule-based movement"/>
    <property type="evidence" value="ECO:0007669"/>
    <property type="project" value="InterPro"/>
</dbReference>
<gene>
    <name evidence="6" type="ORF">LPLAT_LOCUS12024</name>
</gene>
<feature type="region of interest" description="Disordered" evidence="4">
    <location>
        <begin position="415"/>
        <end position="450"/>
    </location>
</feature>
<evidence type="ECO:0000256" key="4">
    <source>
        <dbReference type="SAM" id="MobiDB-lite"/>
    </source>
</evidence>
<evidence type="ECO:0000256" key="3">
    <source>
        <dbReference type="PROSITE-ProRule" id="PRU00283"/>
    </source>
</evidence>
<feature type="compositionally biased region" description="Polar residues" evidence="4">
    <location>
        <begin position="244"/>
        <end position="260"/>
    </location>
</feature>
<feature type="compositionally biased region" description="Basic and acidic residues" evidence="4">
    <location>
        <begin position="229"/>
        <end position="242"/>
    </location>
</feature>
<evidence type="ECO:0000256" key="2">
    <source>
        <dbReference type="ARBA" id="ARBA00022840"/>
    </source>
</evidence>
<feature type="compositionally biased region" description="Polar residues" evidence="4">
    <location>
        <begin position="827"/>
        <end position="839"/>
    </location>
</feature>
<feature type="compositionally biased region" description="Low complexity" evidence="4">
    <location>
        <begin position="1524"/>
        <end position="1535"/>
    </location>
</feature>
<reference evidence="6" key="1">
    <citation type="submission" date="2024-04" db="EMBL/GenBank/DDBJ databases">
        <authorList>
            <consortium name="Molecular Ecology Group"/>
        </authorList>
    </citation>
    <scope>NUCLEOTIDE SEQUENCE</scope>
</reference>
<feature type="compositionally biased region" description="Basic and acidic residues" evidence="4">
    <location>
        <begin position="711"/>
        <end position="728"/>
    </location>
</feature>
<accession>A0AAV2P4X7</accession>
<dbReference type="InterPro" id="IPR001752">
    <property type="entry name" value="Kinesin_motor_dom"/>
</dbReference>
<dbReference type="PRINTS" id="PR00380">
    <property type="entry name" value="KINESINHEAVY"/>
</dbReference>
<proteinExistence type="inferred from homology"/>
<feature type="compositionally biased region" description="Basic and acidic residues" evidence="4">
    <location>
        <begin position="1029"/>
        <end position="1045"/>
    </location>
</feature>
<feature type="compositionally biased region" description="Polar residues" evidence="4">
    <location>
        <begin position="628"/>
        <end position="642"/>
    </location>
</feature>
<dbReference type="InterPro" id="IPR036961">
    <property type="entry name" value="Kinesin_motor_dom_sf"/>
</dbReference>
<sequence>MANIKVAVRVRPISARELNLTGSEVVIRAEPNEISLTNLKVSSSKAGDSRERTRRYGFDYCFDSSNPEAKHYATQAMIYETLGQSILDVMFSGYNYCLVAYGQSASGKTYTMMGTKEDPGLIPRLCEGIFSKIEQENGHERIYRVTVSYLEIYNERVRDLLQPSTSASRLRVREHPRLGPYVQGLTHHVVRSLGSLMSYVEKGTKARKTASTLQNPSSSRSHALLTVDLTREQTADVERPSDGDGTTSSGRQDVTHNQRAGSRLHLVDLAGSESAATCGGVHRLKEGANINKSLVALGNVISALVEKGSTGSGTSKRYIPYRDSSLTWLLKDALGGNATTVMLATISPASGSYNETAHTLRFAQRAQSVVNRPVVNEDPVERLIRELRAEVARLKSLLLQKDIDQQTNVPCCCGKVQSSKDSATDPQYREEQQPFNTSRPKKFDRKDEFARSKNDSSFDVHLPIRRFNSSDSVTICEIGSSRSVRKFSSYEHLRTPDRFINNYNQAKVTELNDEEDEVVNEIDEPVFVDIPTLVAVLIKPDDSLQESSTQIEEICSDEVQEDSIDADFIEGGNEDFEGAEKIDDVDSDDRRNSVNSCNALADSEIGELHRTPSSPASVGRSGPRGKFSKQNSTDLPSSNLNVSKKFGSIDGISKKKESSILDHLQRSHTNLEKHPTLPDRGKKLNNIREIDDRKVNAKSGSIWKAIGNGGSKDHLQRKSSNESDKSLKDSNIGKPGGYNIGRKPSLENLKRKTSKDSSSSSSKDEQILISSLTRDKLLRRKNSFDQEAATIAGGVRHHTAIQRVKRADIVAAVTERLYSSRKHTEESSNMATNSASDTRSPPEGTDVKMSSGSLMTRSRLQEISRKMLMKRRRINVDTQTEEASTLRFKDTACLTDDFKVVLQDAAVLTEEHADYDVAAVATTTNRRLPVLRVKDMATLTDRRPRTSIFRCKDAESLVNDLDFDDYELHSSRNDSGILSDDAQNYAESNLSSAEMSEPEPDRRVPCTDSSTNTFLASSGRNSAVQTESGNRKVADRQKESSESRSHSHCCGLIHEIGQRAPANSPEKNVISISLPDMISITIESTNGLESRIAVTDGSDAVEEKPRLISSDKESQTEQIKNETEGSFLKDLTVRSTAIQADGRVFRIENIFQDPRSNSCDATSDLTKETVTKKSMVFRNSLGTSSGIESKENDTKTEWDIEDPCQRQRPILKGDLTRAFVAKRRSYSLSLGRPTHNFACHDLWKNWTFPCSEFIDYSREVMLVPPIAQQGTNIPVVDDLLQQPSSTVISECTSVNEISEEPICESCSRDFVNSFEDSKKSALLKEILVDCDYNFSDDSLDYDEDNVAKKTIVANTTDTQNCKNYESLCPPDVVAHTKKEASQSASHADSIKVDSSIDDDFDDTEMEFPKRKPAEVLDKNPIHDYKALLLGTSSYLVDTDSEEEANVKAFDQSDNIGKKKVSFSNPNSPEEITDVVADRKVLALKRNSVAVKSIIKKMKKPAVTKNLDIVQSNVEVDRSVQQKNAESTTSEEVASASKEDEDFENSRESLNDEKIGFLDEDYREELRNESDSVVSDEDTRTMSRRKNIFEEYLNEAMIFMRNMNSINEYMSAANTLESCGKRRRRRGGSRGKKSSTDKGHMEFRGRKVNLKDDTDEYSRQDEVVAVESYVKCLKGIERLEACIDKVGKHNQILRDRYGIDVESAGAKSSLASLSVDSEMSSVKDGVIRQCGNVFSENDVENCDKSNPSRISLPFLSSIQTEAVTKQSTLKGTELRDRIKIDEHDFDDKDDSVTPEDDLERKIFDQLMRVADFSKYRSPRQFRQIRLWKMRDLRSRSPTTYSKLRETFRQDARGILNFDEVSAAEDYLDDIRGIESSPRNFRKTKLCDQTENIGSRTSIDSEIDLEEFYDRNELPEENGNPFRIKAPIIFETKVEYPDCSIDPAKSIEAGQTFNAEEEIARKITQRSMDSLRLESPNPRFVGSLSLELKYPGSPRAKFLELLKERRRIVENSRGTNAF</sequence>
<keyword evidence="1 3" id="KW-0547">Nucleotide-binding</keyword>
<feature type="region of interest" description="Disordered" evidence="4">
    <location>
        <begin position="1518"/>
        <end position="1549"/>
    </location>
</feature>